<feature type="region of interest" description="Disordered" evidence="2">
    <location>
        <begin position="334"/>
        <end position="354"/>
    </location>
</feature>
<organism evidence="3 4">
    <name type="scientific">Polyporus arcularius HHB13444</name>
    <dbReference type="NCBI Taxonomy" id="1314778"/>
    <lineage>
        <taxon>Eukaryota</taxon>
        <taxon>Fungi</taxon>
        <taxon>Dikarya</taxon>
        <taxon>Basidiomycota</taxon>
        <taxon>Agaricomycotina</taxon>
        <taxon>Agaricomycetes</taxon>
        <taxon>Polyporales</taxon>
        <taxon>Polyporaceae</taxon>
        <taxon>Polyporus</taxon>
    </lineage>
</organism>
<dbReference type="InParanoid" id="A0A5C3NVS5"/>
<feature type="compositionally biased region" description="Low complexity" evidence="2">
    <location>
        <begin position="437"/>
        <end position="467"/>
    </location>
</feature>
<dbReference type="AlphaFoldDB" id="A0A5C3NVS5"/>
<gene>
    <name evidence="3" type="ORF">K466DRAFT_605605</name>
</gene>
<feature type="region of interest" description="Disordered" evidence="2">
    <location>
        <begin position="421"/>
        <end position="485"/>
    </location>
</feature>
<keyword evidence="4" id="KW-1185">Reference proteome</keyword>
<keyword evidence="1" id="KW-0175">Coiled coil</keyword>
<reference evidence="3 4" key="1">
    <citation type="journal article" date="2019" name="Nat. Ecol. Evol.">
        <title>Megaphylogeny resolves global patterns of mushroom evolution.</title>
        <authorList>
            <person name="Varga T."/>
            <person name="Krizsan K."/>
            <person name="Foldi C."/>
            <person name="Dima B."/>
            <person name="Sanchez-Garcia M."/>
            <person name="Sanchez-Ramirez S."/>
            <person name="Szollosi G.J."/>
            <person name="Szarkandi J.G."/>
            <person name="Papp V."/>
            <person name="Albert L."/>
            <person name="Andreopoulos W."/>
            <person name="Angelini C."/>
            <person name="Antonin V."/>
            <person name="Barry K.W."/>
            <person name="Bougher N.L."/>
            <person name="Buchanan P."/>
            <person name="Buyck B."/>
            <person name="Bense V."/>
            <person name="Catcheside P."/>
            <person name="Chovatia M."/>
            <person name="Cooper J."/>
            <person name="Damon W."/>
            <person name="Desjardin D."/>
            <person name="Finy P."/>
            <person name="Geml J."/>
            <person name="Haridas S."/>
            <person name="Hughes K."/>
            <person name="Justo A."/>
            <person name="Karasinski D."/>
            <person name="Kautmanova I."/>
            <person name="Kiss B."/>
            <person name="Kocsube S."/>
            <person name="Kotiranta H."/>
            <person name="LaButti K.M."/>
            <person name="Lechner B.E."/>
            <person name="Liimatainen K."/>
            <person name="Lipzen A."/>
            <person name="Lukacs Z."/>
            <person name="Mihaltcheva S."/>
            <person name="Morgado L.N."/>
            <person name="Niskanen T."/>
            <person name="Noordeloos M.E."/>
            <person name="Ohm R.A."/>
            <person name="Ortiz-Santana B."/>
            <person name="Ovrebo C."/>
            <person name="Racz N."/>
            <person name="Riley R."/>
            <person name="Savchenko A."/>
            <person name="Shiryaev A."/>
            <person name="Soop K."/>
            <person name="Spirin V."/>
            <person name="Szebenyi C."/>
            <person name="Tomsovsky M."/>
            <person name="Tulloss R.E."/>
            <person name="Uehling J."/>
            <person name="Grigoriev I.V."/>
            <person name="Vagvolgyi C."/>
            <person name="Papp T."/>
            <person name="Martin F.M."/>
            <person name="Miettinen O."/>
            <person name="Hibbett D.S."/>
            <person name="Nagy L.G."/>
        </authorList>
    </citation>
    <scope>NUCLEOTIDE SEQUENCE [LARGE SCALE GENOMIC DNA]</scope>
    <source>
        <strain evidence="3 4">HHB13444</strain>
    </source>
</reference>
<sequence length="558" mass="59181">MNVAANPNAVLPVANCRFGGTGVTSIVYYLRQHPQFANLPEYNLRAAALALLAAGATNDHNHGVPFEKLHPLYREVAKDTQLKWRPALRDITLDVIMDLLTMNDRAGGSATLLIHCPATRLPGTDAVIEEAKMEVYMPLTLVNEHAETGVAVSYMVQYFAQHIAVPAMRRWDAATNIAAWRDPVPAENTRAQLPTQPILPSSTTPRCTIYGREPGELDGLVASLYNPPATPGAVGTLPDPTQAPGADVVPAAANVVPAPANVVPAPANVVPAPANVVPATQPQAGAASGDGEGEVFTIISPPGKPHIRLSHSSSDTFSPDELFEFVDAHYNSDGELKADTSSKTRGKRPARVGTDNDLADLNEVIVALQTRIEELEDTNVNQEMEILGLRSALKVAAAERVDSITRGSVASPVARVATADTFGQGVRGTPTPRSRGDSLSSISSVSSVSMTMSSTRTPRTPRRGGPATPAPSPMPTSSRRVGPGRFVFGPKTDRALGLHGLPASTHDVCQAIFMQWGPCVWAEQLMLRIPGMSDEVARSVAAAMHADALEAFTNDEVV</sequence>
<accession>A0A5C3NVS5</accession>
<feature type="coiled-coil region" evidence="1">
    <location>
        <begin position="358"/>
        <end position="392"/>
    </location>
</feature>
<evidence type="ECO:0000256" key="2">
    <source>
        <dbReference type="SAM" id="MobiDB-lite"/>
    </source>
</evidence>
<dbReference type="EMBL" id="ML211845">
    <property type="protein sequence ID" value="TFK80110.1"/>
    <property type="molecule type" value="Genomic_DNA"/>
</dbReference>
<protein>
    <submittedName>
        <fullName evidence="3">Uncharacterized protein</fullName>
    </submittedName>
</protein>
<evidence type="ECO:0000313" key="3">
    <source>
        <dbReference type="EMBL" id="TFK80110.1"/>
    </source>
</evidence>
<proteinExistence type="predicted"/>
<evidence type="ECO:0000313" key="4">
    <source>
        <dbReference type="Proteomes" id="UP000308197"/>
    </source>
</evidence>
<evidence type="ECO:0000256" key="1">
    <source>
        <dbReference type="SAM" id="Coils"/>
    </source>
</evidence>
<dbReference type="Proteomes" id="UP000308197">
    <property type="component" value="Unassembled WGS sequence"/>
</dbReference>
<name>A0A5C3NVS5_9APHY</name>